<dbReference type="AlphaFoldDB" id="A0A2X3BYU3"/>
<keyword evidence="1" id="KW-0449">Lipoprotein</keyword>
<protein>
    <submittedName>
        <fullName evidence="1">Putative solute-binding lipoprotein in ABC transporter</fullName>
    </submittedName>
</protein>
<evidence type="ECO:0000313" key="2">
    <source>
        <dbReference type="Proteomes" id="UP000251088"/>
    </source>
</evidence>
<gene>
    <name evidence="1" type="ORF">NCTC9128_00518</name>
</gene>
<organism evidence="1 2">
    <name type="scientific">Klebsiella pneumoniae</name>
    <dbReference type="NCBI Taxonomy" id="573"/>
    <lineage>
        <taxon>Bacteria</taxon>
        <taxon>Pseudomonadati</taxon>
        <taxon>Pseudomonadota</taxon>
        <taxon>Gammaproteobacteria</taxon>
        <taxon>Enterobacterales</taxon>
        <taxon>Enterobacteriaceae</taxon>
        <taxon>Klebsiella/Raoultella group</taxon>
        <taxon>Klebsiella</taxon>
        <taxon>Klebsiella pneumoniae complex</taxon>
    </lineage>
</organism>
<evidence type="ECO:0000313" key="1">
    <source>
        <dbReference type="EMBL" id="SQC05933.1"/>
    </source>
</evidence>
<accession>A0A2X3BYU3</accession>
<dbReference type="Proteomes" id="UP000251088">
    <property type="component" value="Unassembled WGS sequence"/>
</dbReference>
<dbReference type="EMBL" id="UAWN01000002">
    <property type="protein sequence ID" value="SQC05933.1"/>
    <property type="molecule type" value="Genomic_DNA"/>
</dbReference>
<sequence>MDAENMILASDAAIPILHERVIQGESAVVKNALRDPRERTLIDSQTQLVAGEHTTAAQ</sequence>
<name>A0A2X3BYU3_KLEPN</name>
<reference evidence="1 2" key="1">
    <citation type="submission" date="2018-06" db="EMBL/GenBank/DDBJ databases">
        <authorList>
            <consortium name="Pathogen Informatics"/>
            <person name="Doyle S."/>
        </authorList>
    </citation>
    <scope>NUCLEOTIDE SEQUENCE [LARGE SCALE GENOMIC DNA]</scope>
    <source>
        <strain evidence="1 2">NCTC9128</strain>
    </source>
</reference>
<proteinExistence type="predicted"/>